<keyword evidence="3" id="KW-0808">Transferase</keyword>
<dbReference type="InterPro" id="IPR016849">
    <property type="entry name" value="Rtt109"/>
</dbReference>
<evidence type="ECO:0000256" key="8">
    <source>
        <dbReference type="ARBA" id="ARBA00023242"/>
    </source>
</evidence>
<dbReference type="EMBL" id="CABVLU010000001">
    <property type="protein sequence ID" value="VVT44146.1"/>
    <property type="molecule type" value="Genomic_DNA"/>
</dbReference>
<dbReference type="Proteomes" id="UP000398389">
    <property type="component" value="Unassembled WGS sequence"/>
</dbReference>
<evidence type="ECO:0000256" key="3">
    <source>
        <dbReference type="ARBA" id="ARBA00022679"/>
    </source>
</evidence>
<evidence type="ECO:0000313" key="12">
    <source>
        <dbReference type="EMBL" id="VVT44146.1"/>
    </source>
</evidence>
<proteinExistence type="predicted"/>
<keyword evidence="8" id="KW-0539">Nucleus</keyword>
<dbReference type="GO" id="GO:0005634">
    <property type="term" value="C:nucleus"/>
    <property type="evidence" value="ECO:0007669"/>
    <property type="project" value="UniProtKB-SubCell"/>
</dbReference>
<dbReference type="EC" id="2.3.1.48" evidence="2"/>
<keyword evidence="11" id="KW-0812">Transmembrane</keyword>
<accession>A0A5E8AYU4</accession>
<feature type="transmembrane region" description="Helical" evidence="11">
    <location>
        <begin position="73"/>
        <end position="94"/>
    </location>
</feature>
<dbReference type="PANTHER" id="PTHR31571">
    <property type="entry name" value="ALTERED INHERITANCE OF MITOCHONDRIA PROTEIN 6"/>
    <property type="match status" value="1"/>
</dbReference>
<organism evidence="12 13">
    <name type="scientific">Magnusiomyces paraingens</name>
    <dbReference type="NCBI Taxonomy" id="2606893"/>
    <lineage>
        <taxon>Eukaryota</taxon>
        <taxon>Fungi</taxon>
        <taxon>Dikarya</taxon>
        <taxon>Ascomycota</taxon>
        <taxon>Saccharomycotina</taxon>
        <taxon>Dipodascomycetes</taxon>
        <taxon>Dipodascales</taxon>
        <taxon>Dipodascaceae</taxon>
        <taxon>Magnusiomyces</taxon>
    </lineage>
</organism>
<name>A0A5E8AYU4_9ASCO</name>
<dbReference type="RefSeq" id="XP_031850934.1">
    <property type="nucleotide sequence ID" value="XM_031995043.1"/>
</dbReference>
<comment type="subcellular location">
    <subcellularLocation>
        <location evidence="1">Nucleus</location>
    </subcellularLocation>
</comment>
<dbReference type="InterPro" id="IPR013178">
    <property type="entry name" value="Histone_AcTrfase_Rtt109/CBP"/>
</dbReference>
<reference evidence="12 13" key="1">
    <citation type="submission" date="2019-09" db="EMBL/GenBank/DDBJ databases">
        <authorList>
            <person name="Brejova B."/>
        </authorList>
    </citation>
    <scope>NUCLEOTIDE SEQUENCE [LARGE SCALE GENOMIC DNA]</scope>
</reference>
<feature type="region of interest" description="Disordered" evidence="10">
    <location>
        <begin position="405"/>
        <end position="427"/>
    </location>
</feature>
<dbReference type="PROSITE" id="PS51728">
    <property type="entry name" value="RTT109_HAT"/>
    <property type="match status" value="1"/>
</dbReference>
<evidence type="ECO:0000256" key="9">
    <source>
        <dbReference type="ARBA" id="ARBA00048940"/>
    </source>
</evidence>
<dbReference type="GO" id="GO:0006355">
    <property type="term" value="P:regulation of DNA-templated transcription"/>
    <property type="evidence" value="ECO:0007669"/>
    <property type="project" value="InterPro"/>
</dbReference>
<evidence type="ECO:0000256" key="10">
    <source>
        <dbReference type="SAM" id="MobiDB-lite"/>
    </source>
</evidence>
<keyword evidence="13" id="KW-1185">Reference proteome</keyword>
<dbReference type="GO" id="GO:0032931">
    <property type="term" value="F:histone H3K56 acetyltransferase activity"/>
    <property type="evidence" value="ECO:0007669"/>
    <property type="project" value="TreeGrafter"/>
</dbReference>
<evidence type="ECO:0000256" key="5">
    <source>
        <dbReference type="ARBA" id="ARBA00022990"/>
    </source>
</evidence>
<dbReference type="GO" id="GO:0006974">
    <property type="term" value="P:DNA damage response"/>
    <property type="evidence" value="ECO:0007669"/>
    <property type="project" value="UniProtKB-KW"/>
</dbReference>
<feature type="region of interest" description="Disordered" evidence="10">
    <location>
        <begin position="227"/>
        <end position="251"/>
    </location>
</feature>
<evidence type="ECO:0000256" key="1">
    <source>
        <dbReference type="ARBA" id="ARBA00004123"/>
    </source>
</evidence>
<keyword evidence="11" id="KW-0472">Membrane</keyword>
<keyword evidence="7" id="KW-0804">Transcription</keyword>
<keyword evidence="4" id="KW-0227">DNA damage</keyword>
<evidence type="ECO:0000256" key="11">
    <source>
        <dbReference type="SAM" id="Phobius"/>
    </source>
</evidence>
<evidence type="ECO:0000256" key="6">
    <source>
        <dbReference type="ARBA" id="ARBA00023015"/>
    </source>
</evidence>
<evidence type="ECO:0000256" key="4">
    <source>
        <dbReference type="ARBA" id="ARBA00022763"/>
    </source>
</evidence>
<dbReference type="PANTHER" id="PTHR31571:SF2">
    <property type="entry name" value="HISTONE ACETYLTRANSFERASE RTT109"/>
    <property type="match status" value="1"/>
</dbReference>
<keyword evidence="5" id="KW-0007">Acetylation</keyword>
<dbReference type="AlphaFoldDB" id="A0A5E8AYU4"/>
<evidence type="ECO:0000256" key="7">
    <source>
        <dbReference type="ARBA" id="ARBA00023163"/>
    </source>
</evidence>
<dbReference type="InterPro" id="IPR051236">
    <property type="entry name" value="HAT_RTT109-like"/>
</dbReference>
<sequence length="443" mass="49888">MTKSTRQAVLEELAAGLPEAADEFDVLWYQTRPAKVRPLVYRRPKRTKVQGGAATPAYAQYSAKSDPDTSSRALVVVIYQGIIVYAIEMFLYAMPGDKGMQTLFVSKADTTGHYVLTKQKNDTPRAKLSYAKLTEGIIRGVLRSFVNPKAPVRVCLFARAEKHYLFPYSGDAAAVSAGRKHVATGSELVRWWIRVLDNVCRDKKVVERVGRARLQIPGAEAARIRGGYLPKKKEEEEEEEEEQEKEKKESNKVDWQVGDVFWPDGERNVGAIRCVPRFPDDPLTRYVDDLVTVGRSTRTSQQLFWAELEARQEFRLSIVVGVIGVEMQVCSESSVYDNNKDGEEEEKDQIPETSMWELNRVYEYISTLDYAETEMNEAASKYLLEQTEDKGSSVGGQHLVVKGTLKVKEEKKEKSKDGVESGSLSTPTVLGGMLVRKKKKKKV</sequence>
<keyword evidence="6" id="KW-0805">Transcription regulation</keyword>
<evidence type="ECO:0000256" key="2">
    <source>
        <dbReference type="ARBA" id="ARBA00013184"/>
    </source>
</evidence>
<feature type="compositionally biased region" description="Basic and acidic residues" evidence="10">
    <location>
        <begin position="406"/>
        <end position="419"/>
    </location>
</feature>
<protein>
    <recommendedName>
        <fullName evidence="2">histone acetyltransferase</fullName>
        <ecNumber evidence="2">2.3.1.48</ecNumber>
    </recommendedName>
</protein>
<dbReference type="OrthoDB" id="3361892at2759"/>
<dbReference type="SMART" id="SM01250">
    <property type="entry name" value="KAT11"/>
    <property type="match status" value="1"/>
</dbReference>
<dbReference type="GeneID" id="43579143"/>
<dbReference type="Pfam" id="PF08214">
    <property type="entry name" value="HAT_KAT11"/>
    <property type="match status" value="1"/>
</dbReference>
<comment type="catalytic activity">
    <reaction evidence="9">
        <text>L-lysyl-[histone] + acetyl-CoA = N(6)-acetyl-L-lysyl-[histone] + CoA + H(+)</text>
        <dbReference type="Rhea" id="RHEA:21992"/>
        <dbReference type="Rhea" id="RHEA-COMP:9845"/>
        <dbReference type="Rhea" id="RHEA-COMP:11338"/>
        <dbReference type="ChEBI" id="CHEBI:15378"/>
        <dbReference type="ChEBI" id="CHEBI:29969"/>
        <dbReference type="ChEBI" id="CHEBI:57287"/>
        <dbReference type="ChEBI" id="CHEBI:57288"/>
        <dbReference type="ChEBI" id="CHEBI:61930"/>
        <dbReference type="EC" id="2.3.1.48"/>
    </reaction>
    <physiologicalReaction direction="left-to-right" evidence="9">
        <dbReference type="Rhea" id="RHEA:21993"/>
    </physiologicalReaction>
</comment>
<keyword evidence="11" id="KW-1133">Transmembrane helix</keyword>
<evidence type="ECO:0000313" key="13">
    <source>
        <dbReference type="Proteomes" id="UP000398389"/>
    </source>
</evidence>
<gene>
    <name evidence="12" type="ORF">SAPINGB_P000319</name>
</gene>